<proteinExistence type="predicted"/>
<organism evidence="1 2">
    <name type="scientific">Lithospermum erythrorhizon</name>
    <name type="common">Purple gromwell</name>
    <name type="synonym">Lithospermum officinale var. erythrorhizon</name>
    <dbReference type="NCBI Taxonomy" id="34254"/>
    <lineage>
        <taxon>Eukaryota</taxon>
        <taxon>Viridiplantae</taxon>
        <taxon>Streptophyta</taxon>
        <taxon>Embryophyta</taxon>
        <taxon>Tracheophyta</taxon>
        <taxon>Spermatophyta</taxon>
        <taxon>Magnoliopsida</taxon>
        <taxon>eudicotyledons</taxon>
        <taxon>Gunneridae</taxon>
        <taxon>Pentapetalae</taxon>
        <taxon>asterids</taxon>
        <taxon>lamiids</taxon>
        <taxon>Boraginales</taxon>
        <taxon>Boraginaceae</taxon>
        <taxon>Boraginoideae</taxon>
        <taxon>Lithospermeae</taxon>
        <taxon>Lithospermum</taxon>
    </lineage>
</organism>
<reference evidence="1 2" key="1">
    <citation type="submission" date="2024-01" db="EMBL/GenBank/DDBJ databases">
        <title>The complete chloroplast genome sequence of Lithospermum erythrorhizon: insights into the phylogenetic relationship among Boraginaceae species and the maternal lineages of purple gromwells.</title>
        <authorList>
            <person name="Okada T."/>
            <person name="Watanabe K."/>
        </authorList>
    </citation>
    <scope>NUCLEOTIDE SEQUENCE [LARGE SCALE GENOMIC DNA]</scope>
</reference>
<sequence>MNSPRGSFQFQNMWLHHEALRGVILESWSNSVYGDPFFILLSKLNRQKTRLRVWYREVKQRCRKKAIVGTLIDGDWITDKDQVVDSVVDYFHSAFANTMAHPSMADLEDCIPNLVSSQDNENLMAPPPMQEDIVGVEVFNAVRYFMDGATLPRGLTSTVLTLLPKCEGSRLESSIDLSVYVPLPTK</sequence>
<accession>A0AAV3QXI2</accession>
<evidence type="ECO:0000313" key="2">
    <source>
        <dbReference type="Proteomes" id="UP001454036"/>
    </source>
</evidence>
<comment type="caution">
    <text evidence="1">The sequence shown here is derived from an EMBL/GenBank/DDBJ whole genome shotgun (WGS) entry which is preliminary data.</text>
</comment>
<evidence type="ECO:0000313" key="1">
    <source>
        <dbReference type="EMBL" id="GAA0167728.1"/>
    </source>
</evidence>
<dbReference type="Proteomes" id="UP001454036">
    <property type="component" value="Unassembled WGS sequence"/>
</dbReference>
<dbReference type="EMBL" id="BAABME010006203">
    <property type="protein sequence ID" value="GAA0167728.1"/>
    <property type="molecule type" value="Genomic_DNA"/>
</dbReference>
<gene>
    <name evidence="1" type="ORF">LIER_22597</name>
</gene>
<keyword evidence="2" id="KW-1185">Reference proteome</keyword>
<protein>
    <submittedName>
        <fullName evidence="1">Uncharacterized protein</fullName>
    </submittedName>
</protein>
<name>A0AAV3QXI2_LITER</name>
<dbReference type="AlphaFoldDB" id="A0AAV3QXI2"/>